<organism evidence="4 5">
    <name type="scientific">Rhodococcus oxybenzonivorans</name>
    <dbReference type="NCBI Taxonomy" id="1990687"/>
    <lineage>
        <taxon>Bacteria</taxon>
        <taxon>Bacillati</taxon>
        <taxon>Actinomycetota</taxon>
        <taxon>Actinomycetes</taxon>
        <taxon>Mycobacteriales</taxon>
        <taxon>Nocardiaceae</taxon>
        <taxon>Rhodococcus</taxon>
    </lineage>
</organism>
<accession>A0A2S2BQW5</accession>
<feature type="compositionally biased region" description="Pro residues" evidence="3">
    <location>
        <begin position="1"/>
        <end position="28"/>
    </location>
</feature>
<dbReference type="SUPFAM" id="SSF52096">
    <property type="entry name" value="ClpP/crotonase"/>
    <property type="match status" value="1"/>
</dbReference>
<dbReference type="GO" id="GO:0009368">
    <property type="term" value="C:endopeptidase Clp complex"/>
    <property type="evidence" value="ECO:0007669"/>
    <property type="project" value="TreeGrafter"/>
</dbReference>
<dbReference type="KEGG" id="roz:CBI38_04755"/>
<dbReference type="AlphaFoldDB" id="A0A2S2BQW5"/>
<feature type="region of interest" description="Disordered" evidence="3">
    <location>
        <begin position="1"/>
        <end position="36"/>
    </location>
</feature>
<keyword evidence="4" id="KW-0378">Hydrolase</keyword>
<dbReference type="Proteomes" id="UP000245711">
    <property type="component" value="Chromosome"/>
</dbReference>
<dbReference type="InterPro" id="IPR023562">
    <property type="entry name" value="ClpP/TepA"/>
</dbReference>
<dbReference type="Gene3D" id="3.90.226.10">
    <property type="entry name" value="2-enoyl-CoA Hydratase, Chain A, domain 1"/>
    <property type="match status" value="1"/>
</dbReference>
<evidence type="ECO:0000256" key="1">
    <source>
        <dbReference type="ARBA" id="ARBA00007039"/>
    </source>
</evidence>
<dbReference type="EMBL" id="CP021354">
    <property type="protein sequence ID" value="AWK70979.1"/>
    <property type="molecule type" value="Genomic_DNA"/>
</dbReference>
<dbReference type="GO" id="GO:0004176">
    <property type="term" value="F:ATP-dependent peptidase activity"/>
    <property type="evidence" value="ECO:0007669"/>
    <property type="project" value="InterPro"/>
</dbReference>
<dbReference type="PANTHER" id="PTHR10381">
    <property type="entry name" value="ATP-DEPENDENT CLP PROTEASE PROTEOLYTIC SUBUNIT"/>
    <property type="match status" value="1"/>
</dbReference>
<evidence type="ECO:0000313" key="4">
    <source>
        <dbReference type="EMBL" id="AWK70979.1"/>
    </source>
</evidence>
<gene>
    <name evidence="4" type="ORF">CBI38_04755</name>
</gene>
<keyword evidence="4" id="KW-0645">Protease</keyword>
<comment type="similarity">
    <text evidence="1 2">Belongs to the peptidase S14 family.</text>
</comment>
<dbReference type="GO" id="GO:0006515">
    <property type="term" value="P:protein quality control for misfolded or incompletely synthesized proteins"/>
    <property type="evidence" value="ECO:0007669"/>
    <property type="project" value="TreeGrafter"/>
</dbReference>
<dbReference type="PANTHER" id="PTHR10381:SF11">
    <property type="entry name" value="ATP-DEPENDENT CLP PROTEASE PROTEOLYTIC SUBUNIT, MITOCHONDRIAL"/>
    <property type="match status" value="1"/>
</dbReference>
<dbReference type="InterPro" id="IPR029045">
    <property type="entry name" value="ClpP/crotonase-like_dom_sf"/>
</dbReference>
<proteinExistence type="inferred from homology"/>
<dbReference type="InterPro" id="IPR001907">
    <property type="entry name" value="ClpP"/>
</dbReference>
<evidence type="ECO:0000256" key="2">
    <source>
        <dbReference type="RuleBase" id="RU003567"/>
    </source>
</evidence>
<protein>
    <recommendedName>
        <fullName evidence="2">ATP-dependent Clp protease proteolytic subunit</fullName>
    </recommendedName>
</protein>
<dbReference type="Pfam" id="PF00574">
    <property type="entry name" value="CLP_protease"/>
    <property type="match status" value="1"/>
</dbReference>
<dbReference type="GO" id="GO:0004252">
    <property type="term" value="F:serine-type endopeptidase activity"/>
    <property type="evidence" value="ECO:0007669"/>
    <property type="project" value="InterPro"/>
</dbReference>
<dbReference type="OrthoDB" id="5188166at2"/>
<reference evidence="4 5" key="1">
    <citation type="submission" date="2017-05" db="EMBL/GenBank/DDBJ databases">
        <title>Isolation of Rhodococcus sp. S2-17 biodegrading of BP-3.</title>
        <authorList>
            <person name="Lee Y."/>
            <person name="Kim K.H."/>
            <person name="Chun B.H."/>
            <person name="Jung H.S."/>
            <person name="Jeon C.O."/>
        </authorList>
    </citation>
    <scope>NUCLEOTIDE SEQUENCE [LARGE SCALE GENOMIC DNA]</scope>
    <source>
        <strain evidence="4 5">S2-17</strain>
    </source>
</reference>
<dbReference type="PRINTS" id="PR00127">
    <property type="entry name" value="CLPPROTEASEP"/>
</dbReference>
<keyword evidence="5" id="KW-1185">Reference proteome</keyword>
<evidence type="ECO:0000313" key="5">
    <source>
        <dbReference type="Proteomes" id="UP000245711"/>
    </source>
</evidence>
<sequence>MIWPPPSPPPVPPFHTPWQPDPRQPPAPMHVTSVPAPSSDWLTERLFDQRIVTLTGRLDSEATNRAAASLALLDASDDGAVQVWLRSVDADVDAAAALLDTLDLMSVPLHVHCQGVVASVALALLSPAERRTAAPHATFHLREPRTTCAGAASDIATATEHHSRQLRRLQSRIADSCGRPVDTVIDDMRAHRILSADEARDYGLIDTVTGARAAEEE</sequence>
<dbReference type="GO" id="GO:0051117">
    <property type="term" value="F:ATPase binding"/>
    <property type="evidence" value="ECO:0007669"/>
    <property type="project" value="TreeGrafter"/>
</dbReference>
<name>A0A2S2BQW5_9NOCA</name>
<evidence type="ECO:0000256" key="3">
    <source>
        <dbReference type="SAM" id="MobiDB-lite"/>
    </source>
</evidence>